<feature type="domain" description="Ig-like" evidence="28">
    <location>
        <begin position="5601"/>
        <end position="5691"/>
    </location>
</feature>
<evidence type="ECO:0000256" key="22">
    <source>
        <dbReference type="ARBA" id="ARBA00048679"/>
    </source>
</evidence>
<feature type="domain" description="Ig-like" evidence="28">
    <location>
        <begin position="4179"/>
        <end position="4260"/>
    </location>
</feature>
<evidence type="ECO:0000256" key="3">
    <source>
        <dbReference type="ARBA" id="ARBA00004496"/>
    </source>
</evidence>
<dbReference type="InterPro" id="IPR011993">
    <property type="entry name" value="PH-like_dom_sf"/>
</dbReference>
<dbReference type="FunFam" id="2.60.40.10:FF:000599">
    <property type="entry name" value="obscurin isoform X3"/>
    <property type="match status" value="1"/>
</dbReference>
<dbReference type="Pfam" id="PF00041">
    <property type="entry name" value="fn3"/>
    <property type="match status" value="1"/>
</dbReference>
<dbReference type="InterPro" id="IPR007110">
    <property type="entry name" value="Ig-like_dom"/>
</dbReference>
<keyword evidence="17" id="KW-0112">Calmodulin-binding</keyword>
<dbReference type="FunFam" id="2.60.40.10:FF:000502">
    <property type="entry name" value="obscurin-like protein 1 isoform X2"/>
    <property type="match status" value="1"/>
</dbReference>
<feature type="domain" description="Ig-like" evidence="28">
    <location>
        <begin position="3560"/>
        <end position="3643"/>
    </location>
</feature>
<feature type="domain" description="Ig-like" evidence="28">
    <location>
        <begin position="5780"/>
        <end position="5867"/>
    </location>
</feature>
<reference evidence="30" key="2">
    <citation type="submission" date="2025-08" db="UniProtKB">
        <authorList>
            <consortium name="Ensembl"/>
        </authorList>
    </citation>
    <scope>IDENTIFICATION</scope>
    <source>
        <strain evidence="30">broiler</strain>
    </source>
</reference>
<dbReference type="FunFam" id="2.60.40.10:FF:000773">
    <property type="entry name" value="obscurin isoform X4"/>
    <property type="match status" value="1"/>
</dbReference>
<evidence type="ECO:0000256" key="8">
    <source>
        <dbReference type="ARBA" id="ARBA00022527"/>
    </source>
</evidence>
<dbReference type="InterPro" id="IPR013106">
    <property type="entry name" value="Ig_V-set"/>
</dbReference>
<dbReference type="FunFam" id="2.60.40.10:FF:000523">
    <property type="entry name" value="obscurin isoform X4"/>
    <property type="match status" value="1"/>
</dbReference>
<dbReference type="SMART" id="SM00325">
    <property type="entry name" value="RhoGEF"/>
    <property type="match status" value="1"/>
</dbReference>
<evidence type="ECO:0000256" key="19">
    <source>
        <dbReference type="ARBA" id="ARBA00023242"/>
    </source>
</evidence>
<dbReference type="OrthoDB" id="10072266at2759"/>
<feature type="domain" description="Ig-like" evidence="28">
    <location>
        <begin position="1244"/>
        <end position="1312"/>
    </location>
</feature>
<evidence type="ECO:0000259" key="27">
    <source>
        <dbReference type="PROSITE" id="PS50010"/>
    </source>
</evidence>
<dbReference type="FunFam" id="2.60.40.10:FF:000214">
    <property type="entry name" value="titin isoform X1"/>
    <property type="match status" value="7"/>
</dbReference>
<dbReference type="PROSITE" id="PS50096">
    <property type="entry name" value="IQ"/>
    <property type="match status" value="1"/>
</dbReference>
<dbReference type="SMART" id="SM00015">
    <property type="entry name" value="IQ"/>
    <property type="match status" value="1"/>
</dbReference>
<feature type="domain" description="Ig-like" evidence="28">
    <location>
        <begin position="3737"/>
        <end position="3821"/>
    </location>
</feature>
<dbReference type="SMART" id="SM00409">
    <property type="entry name" value="IG"/>
    <property type="match status" value="69"/>
</dbReference>
<comment type="subcellular location">
    <subcellularLocation>
        <location evidence="3">Cytoplasm</location>
    </subcellularLocation>
    <subcellularLocation>
        <location evidence="2">Nucleus</location>
    </subcellularLocation>
</comment>
<feature type="compositionally biased region" description="Pro residues" evidence="24">
    <location>
        <begin position="668"/>
        <end position="677"/>
    </location>
</feature>
<feature type="domain" description="Ig-like" evidence="28">
    <location>
        <begin position="1777"/>
        <end position="1861"/>
    </location>
</feature>
<dbReference type="InterPro" id="IPR013098">
    <property type="entry name" value="Ig_I-set"/>
</dbReference>
<dbReference type="PROSITE" id="PS50835">
    <property type="entry name" value="IG_LIKE"/>
    <property type="match status" value="59"/>
</dbReference>
<dbReference type="SMART" id="SM00406">
    <property type="entry name" value="IGv"/>
    <property type="match status" value="21"/>
</dbReference>
<evidence type="ECO:0000256" key="16">
    <source>
        <dbReference type="ARBA" id="ARBA00022842"/>
    </source>
</evidence>
<feature type="domain" description="Ig-like" evidence="28">
    <location>
        <begin position="1594"/>
        <end position="1680"/>
    </location>
</feature>
<feature type="compositionally biased region" description="Basic residues" evidence="24">
    <location>
        <begin position="7615"/>
        <end position="7624"/>
    </location>
</feature>
<keyword evidence="14" id="KW-0418">Kinase</keyword>
<dbReference type="CDD" id="cd00063">
    <property type="entry name" value="FN3"/>
    <property type="match status" value="1"/>
</dbReference>
<evidence type="ECO:0000259" key="28">
    <source>
        <dbReference type="PROSITE" id="PS50835"/>
    </source>
</evidence>
<feature type="domain" description="Ig-like" evidence="28">
    <location>
        <begin position="5063"/>
        <end position="5150"/>
    </location>
</feature>
<keyword evidence="10" id="KW-0808">Transferase</keyword>
<sequence>MTPRAILELCCGGKAKHVSNVTARRGGQGVAQPNPEQRRHCRELGGTLCRASLSPLGFLFYFAEGERGEPKPAWCPHILCSPFPPSTFCHLRRKRLSVTLPTDFYLLRLQVTKMDYSSFSGVPRFLTRPKAFMVSVGKDATLSCQIIGNPIPVVSWEKDKLPIQSGGRFKTTEDGDLYQLTIYDLSLEDSGQYICRAKNTIGEAFAAVSIKVGEETTVTESAPYFIQKPSSIKVTLGEDAMFKCKVQGSPPLSVNWEKDGRHLRNRADAGRFQIESAGESNALTIQCTRLGDSGTYTCRAENPIGSASASAALVVESLGSSNPGSHFDPSCGKTTSLLSHLQKRREEIRKMDISHGALDATSAQSYCKTEGLSGISYSLSRDYERAAGLTTKGARNAMFGTLTRTCSVTEGKHAKLSCYVTGEPKPEIVWKKDNEVIVEGRRHVIYEDDQENFVLKILYCKQVDNGLYTCTASNLAGQTYSSVLVTVKEPPIPFKEKLKDLEVWEKESATFQCEVPVPSTETSWFKEETKLRQSKKYNIEEEGTYRRLTVQNVTADDDAVYICEMKEGSRTIAELSVQGNIIKKLPRKTAVSVNDTATFCVELDNECQNICWLKNTEEVKPSDRISIIRSGKQHTMIIRECTMEDAGEIVFLADESRTSTQFTVTTPRKPPTQPPVDPVVKNKTETSVTLAWSPPKMHRPIPIDGYIVERKKLTGFTWVRCHESHVPVPEFTVSDLSEEADYQFRVSAVNAHGQSPYLEFPGSVHLEPVLAVKSPLTTGEAVPGGDAMFTIDLTTICSGTWYLNGKVLQESETCIIKRTQTTHSLIIKNVTKNDDGAEVKFVAKNIDVSTKMRVRGAAVRFTNKSKDVEKISARLREEARLQAELSDTDAAVKWMKDGKELKANEKYELQIVGKRHILKIHNVAMEDAGTYQCTCEGDKMLYQLSVKALATFVNKEKTGGVIRAIAGKQAEFVSETSEANVMVKWYKNGKEITTSKKFTMEDKGKLHKLVASAVTKEDEGTYICKIGDDTLIFDLKVSDEAINFVNKPKTTPEITVSPSEDLELVCEVSAASGAVVWKKDQTEVKQDQRTTIISQGTHRKLVVKNVTLKDQGSYSCETKDDKATFQVKVREKEDVFTNKEKVQKEVKAVLTQNAMLSCEVGQEKSEVKWYKEGKLITSSKKFRVESEGKLRRLVVSQVEKRDAGEYTCEAAGQKLTFKITVTEAEDAFINKEKVQKEVKAAPTENATLSCEVGQEKTEVKWYKEGKLITSSKKFRVESEGKLRRLVVSQVEKKDAGEYTCEAAGQKLTFKITVTEAEDAFINKEKVQKEVKAAPTENATLSCEVGQEKSEVKWYKEGKLITSSKKFRVESEGKLRRLVVSQVEKKDAGEYTCEAAGQKLTFKITVTEAEDAFINKEKVQKEVKAAPTENATLSCEVGQEKTEVKWYKEGKLITSSKKFRVESEGKLRRLVVSQVEQKDAGEYTCEAAGQKLTFKITVTEPEVVFINKEKVQKEVKAAPTENATLSCEVGQEKTEVKWYKEGKLITSSKKFRVESEGKLRRLVVSQVEKKDAGEYTCEAAGQKLTFKIDVTEPKPVFINQEKVQREVSAVLAESAALSCEVAQDTTEVKWYKDGRLLASSRKFKMETVGKTRRLVVEQLEKKDAGEYVCEAAGQRLTFKLEATEPEAKFEKEFVQKEPLIVQEHESITLTTSVTPETAVVKWYKDGREIKASKKYEIKSDGASRTLTVNLAESTDTAVYACQTKNDKQEFKVEVKEIPVKFTKKLEAVNAEIGGSVTLTCEVSHAKGKVVWRRNAVEIKPSKRFQIHEEGVRRTLTITGIRAEDEGEYFCESRDDKSSITITPKAPRVVKFVTSLNNVASEEGKEAVFKCTVSPSDAVVTWFRNGVKIEASKKYVISQKDTNHSLTITDLTLEDAAEISANAEGVESTANLRVREASISFKKKLEPKTVEEKDTVTLEVELTKPAEVKWMRNSIVLKPSEKIEIKAEGTKHILIVKDISFADRGFYCCESPDDKTQAKINVEMRQIKLVKGLQPLEVSEKGTVTFSVEVSHEDVEGTWQKDGVRLKPAPNVTMAVQGKKHSLTLSSVTLEDAGLISFKAEGINSSGKLTVTELPVKISKPLADINITQKDKVTFECELSRPNVDVKWFKDGKELRQSKKVGIISQGNKRSLVIHKCEYEDQGTYTCQAAEDKTSATLKVHARDIKIVKPLEDVEVNEYESASFVCEISHDEVQTQWYKDDNKLKADDNIRMRQDGKTYSLTYTRVQVKDAAEIKFVAEKAESRAHLTVKELPVKIVKPLRDKIALEKHRGFLECQVSRANAEVKWYKKDVEIHPSDKYEIVSDGVYRKLIINDADYEDEDTYTCDAFDDKSSAHFFVEEQSISIVKELCDEDVTEPEEAKFECEISIPSVKPPKWYLRGEVLQAGRNIIMQQEGTIHRLTILKTTTDMTGTIQFSIGKSKSTANLLVRDYHIQITRKLEDKTALERHSVILSCDFRPSPKVVKWFKGHTPIEPSEKYKIKRDKHSAELKILKLKPDDAGVYKCKAGIAETEATLTVEARNVEVTKHLQDVEIEEESSAIFSCELSHDDEDVEWFLNGTLLYTNNYNDIKNVGNCYTLTMKQVKPEDAGTVTMKSDKVSESARLKVIEKPAVFLKSLDDVFGEERGVIKLECEVSKEKVKPVWKKDGVVLTSGNKYELVQSGKTLYLLIHDLEKADAGLYTCDIGTDVAKSKVGVQELNIGITKRLKNTEIQEGEDCTFECILSHESIDDFNWTLNGSRVESGGRFKASNVGRKYTLSIKSVIPADSGEVVFTARGLTSKASLVVKEKPTEVTKQLEDKTSAAGQDISLSCELSKPDVNIRWYKDGKAIRKSQKYDLQQEGTRAILIIHDSTVKDSGEYTCETEDSKTKARVTVQEKPNYFIKELSDLKIEESGTAVFICQSEKAASSVIWRKGIAELRPGRKYEMTQKGQDLQLTIKNLEKSDSDTYTCDIGDAQSRAKLVVQGQKVLITEDLEDVTVLEGESAMFKCRISPVEYSKVQWFLDKTPLHTNELNDIQSQPGGYHLLTLKKLSLKDSGVITFEAGDKKTSASLVVKEKPCIFTKELVDTEVTEGEDVILHCETSKSDSPVKWCKDGKSLRNSSKYNISRSGFEAKLVIYGAEERDSGRYECEAGAAKSSAVITVKEMPVLFKQELQNQEAKEGKQIKLTCELSKPDTPVKWMKGGTVLYASEKYEFKQHGTVAELIIRDVTSIDAGDYTCTAGELKTTAQVKVHAVPVLFKQALENTETEEGKSVSLRCELTKADATVVWKKGEATLQASAKYEMKQKGTMAELVIHNAEPEDAGRYTCDTGDQQTTAQVKIHAISALIEEELKSLEAPEGGTATLHCQLSREAPVEWRKGHTVLRPSNKYRMRQEGLVAELLIHDLETKDAGDYTCVVGSQKTTATLTVNALPVHFKKELKNEEGTESGTATLQCELSKAVSTVEWRKDGKALMPNGKYKMRREGRFAELVIQDLDLMDAGSYTCVCGDQKTTATLTVNALPILFQEEMLDKEATEGQAVTLHCKLSKSAPVEWRKGNKVLKPSEKYKIEQEGPFAELVIQDLDSADAGDYSCVCGNQQTTATLTVNVLPILFTKELSNEEAMEGKSVSLRCELNKAAANVEWKKGLKTLKSSDKYKMKREGVTVELLIQNLDMTDAGNYSCVCGDQQTMAVLTVHALPAFFKEGLKNREATDGGTATLRCELSKVGVPVEWKKGDKTLKSSDKYRMRQEETSAELLIRDLEVEDTGEYTCVCGDQKTSAVLTVHALPVLFKKELVDVEATESGTAVLQCELTKSTPVEWRKGRELLKPSDKYKLRLKDTIAELTIQNLEEEDAGDYTCVCGDKTTTASLTVHALPPHFKKELKNVEATENGVATFCCELNKPAASVEWRKGDRALEPSDRVTMTCKGTTAELVIRDLDLADAGDYTCCYGDQKTTAALKVNALPAHFKEEMKNEEATEGGTATLQCELSRAVPVEWKKKHKVLKSSEKYSMRQEGAIAQLLIHALEVKDAGEYTCVCGDKKTTAVLTVHALPALFREELRDEEATEGDTVTLHCELTKAAPVEWKKGHAVLKPSEKYKMRQKDATAELVIHNLDESDAGDYTCVCGDKQSTASLAVHALPAHIKESLKGEEVTEGRTATLRCELTKVAQVEWRKGSTLLQASDKYKMRQEGTVMKLLIHDTELKDAGEYTCVCGEQETTAALIVNALPALFKEELKNLQAMESQTATLRCELTKASTVSWKKGNKILRASEKYIMRQDDVLAELQIRELDLQDAGDYTCVCGDQHTTASLTVNALPAVFKEELKNEEVTEGASVCLHCELSKAAPVQWKIGSKVLEASDKYQMSQPGTTAELVIRDLDITDAGDYTCVCGDQKTTATLTVHALPPLFKEELKNEEAKEGEDVTLHCELTKAALVEWQKDQRVLKGSEKYQMRQEGPKAELVIRGVAEDDAGDYTCMCGEHQTTAVLTVQAVPPFFQEEMTSEEAVEGGMATLHCQISKASASVQWKKGHRILTPGSKYSMSQEGCVVELVVHNLDLNDTGEYTCVCGNKTTTAALTVHALPPEFKTNLKDLEAVESGTAILHCELTKPAVVEWKKGQEVLKASKKYKMSQDGAVAKLIIHDLDEEDAGDYSCVCEDQQTTATLTVNALPALFKQELQNTEAEEGGTVTLRCELTKPKAPVEWRKGDITLYPGLKYKMKQQGSSAELVIYDLELDDSGKYTCDSGHQQTTAAVTVHALPVTFKQILQNKESEEGSTATFCCELSKPNAAVEWRKGGVGLQPDEKYEMRQRECLVELLIHNLQLEDTGEYSCDTGDQETKASLLVKALPVLFKKELKDEEVEEGAAVKFQCELTKENATVQWRKGTMEIFPCSKYEMKLSGCTAELVIHNAEPEDASDYTCDTGDQQSTAILRVNAIKPQLKQHLKNEEVEVGGTAKLRCEISISKAEVEWRKDGVILHSSSKYEMWQQGTIRELRVHHLEPGDAGEYSCKAGDETTSAKLTVKEPDVTIVSRLKDMVVFEGDDVTFQCQVSHENARDVEWKLQDVALQNNEMNEISVEKGKIHKLTLRKVTEQDTGTITFRVGPYTSTAELTVKVPPPVFKKKLQNTEFQEEETAILHCELSQPNVAVEWKKDAQVISPSSKYEIRQEGTIHTLKIYHLKPEDSGKYTCDNGNELTTATLTVKALPVIVTKPLQNQQAEEGGTITLSCEISKSNATVQWKKAGKVLQPSDKYKMHQAGSRAELTILNLSETDAGEYTCDTGDQQTTAAVHVKEPAATIVEMLKDVTSYEGEDAVFECRLSQETTQDTQWFLGDVPLQSNEMNEIKVEGTRHTLILRKVTLEDCGPISFKVGQHTTGAQLTVQAAPITFVKALHSLELQEGGTAHLCCEVSRPDVPVQWKKGTSVIHSSQKCSIKQDGNVHTLVIHNLDCGDSGEYSCHTADGKTTASLEVKALPVLFKHRMENEEVEEGRTVMLHCELTKPNAPVEWRKGDTVLHSGDKYEVRQEGTRVELFIYDAEAQDAGDYTCDSGDQQTTASLQVKVLPVLFKEELKNVESEEGGTAILHCEISKPDAPVEWRKGGVVIQPSAKYEMKLKGCTAELIIHGVELDDCGDYTCSTGYEITTGSVYVQAKNSIVQGLENVEAVEGGEALFECYLSKPECYNYNWLIDDEPAKTTENTEMVYFENGRRHLLLLKNLTVQDNCRVTFMCSDAVTSAFLTVKGWRLQILQPLTDVEVSPGQKATFSCTLSEAVPINEVTWYFNDTEIQPDEDWEIQADGNKYKLILNKAQPHHSGEVTFASREAIASAKLSVLEPSITVTHPLVGGSVSEGEVARLECKLSSEIKENVTWLKGKEPIQTGGRYEILSDGKKQILIIHAFKAEDQDTYTCMVSPEVKSVASLCLEVPTATMLKEIAKEAPPASQQEELVDGHVQPSLPPEAAQEGDLHLLWEALAKKRRMSREPTLDSISEVPEEDEKLQKLRKEEAEMSHYYSEEYSTCDELARTGEADFSFTSSDDESRAGTPSLVNYLKKAEKRSVSVTTKVQSTSTGKLWKQWEKSSAETVVAAPGAKPTEPEIADLDDPSMNNAAVKIQAAFKGYKVRKEIKQQECPVFTETFKDFSGEPGSTLHLECVAHSKTDMKVRWLKDGEELSDGRYYHIDNYSDGTCSLIITGLDRKDAGKYTCEASNKFGKVSHSAKVVIGAEEPQVLPKEKSIKQSTDSETESSSGSELDDAFRKAGRRLHRLFRAKISTEMSDVEEELFVSADEGDVEVVDHQTYREDDRYIYIKFEVLSEAKTAATRFREMFGALGIPVEIDILEQGPRKVELRIGKATPPTLGKFAPPVLRPPPPLLTSDTAPMFLTELQNQEVQDGYPVSFDCIVVGKPLPTVRWFKDGKAIEENDHYMINEDQEGCHQLIITAVVPTDMGVYRCLAENNMGVASTKAELRVDLTSTDYETAADATETSSYYSAKEYVSSREQEESTTEEEQLPQILDDLHDIHVAPGAPLAKFHLKVKGYPEPRLYWFKNGQPLKASDRFLKIDKKEFHSLEILNVIKSDAGQYSIFLINSAGSAYSSARLVVKDPDEKEEVSETDSHEQLIPPRFLERFTNKKVKKGASITLSVKVEGHPPPTITWLKEESQEDILWIKPDTPGYKLASSNMHHSLILLDVKKNYSGAYTCIATNKAGQSICTANLEVADVKEAEVLTQERVMVSEAIMTTLGAVHPSEGDLEAGREGVPRTPISLADVGTEEFFQKLTSRISEMVSAKISQATLRVPGAESDDESKTPSASPRHGRSRPSSIAQESSSESDDGDSRGEIFDVYMVTADYVPAAPDKETITLKEGQYVEVLDSAHPLKWLVRTKPTKSSPSRQGWVSPAYLDKRLKLSPEWGTVEVPEFPGECVSEDEYKRKLSVLIQELLISEEDYVQDLQFLQTHHLRYTETCPNVPGAIASQKSTIFRNIDDITRFHSSIFLRGLQKCDTDDDVAMCFIKHEAEFNKYIQYLVGRVQAESIVVSKAVQDFYKRYTDEILTNEDPSQTLIPPLQHYLEKPINRIQQYQTIIKELIRNKARNSQNCTLLEQAYAIVSALTRRAENNLHVSLIENYPGALESLGEPIRQGHFVVWEGAPGARMAWKGHKRHVFLFRNYLVICKPKRDTRTDTYSYIFKNIMKLNNIDVNDTVEGDDRAFEIWHEREDSVRKYLLQARTVNIKNSWVKEICGIQQRISQPVWIPPDFEEELADCTAELGETVKLACKVTGAPKPSVCWYKDGKPVEVDPHHIIIEDPDGSCTLILDNLTGVDSGQYMCFASSPAGNASTLGKILVQVPPRFVNKVRNAYFVEGEDAQFTCTVEGAPRPQIRWYKDGILLKDTNKYQTFSEPRSGIIVLVVKNPSNEDMGHYECELVNRLGSAKSGAELYHHSAAALTQERRGDQAITIEVTEQETKVPKKTIIIEETITTVVKSPRQRGRVSPARSSSGHSPSLSPRAEPTPEPVFVSKIRQPVHRHEQEAASKSAVPMLYVTEPEDRQGAAAREITVETKMEEQKPKWVEVEEIIEFKVKKSPKPARKRGSSPVKQEKDDSGVLTFTFPSSRPTRSPEDDPNTNNSNNKLVEQSKSSLPQESLSEVNIQPLVYATDQEGPQGSNEDRSSPCESEQLGNNSCTDCGSEGKSCPQETSEHCGARVASPLLACGGEPLSFRFETAAADEQGLLFSSARPEVEEVDEFDTSWPVEEGMPQVVEDVLPEEENVIIIDEPEELQAEDISTRNLKILTHNGKMLTLEDLEDYVPGEGETYGCDDKNHKTDKPCEISVLQTEIREPTIGKPVLLNLGRPMVSEPRQRFFSTLEEHIPGSVFVSTSRVTGVQSVGSSNISIHVSDACMEVKPGVHAAASSAPSFTVKPSFCTEVQLSADNGQSSFKTEVSTRTLSYGTVGEPVTLHISTEDLSQS</sequence>
<feature type="domain" description="Ig-like" evidence="28">
    <location>
        <begin position="4708"/>
        <end position="4792"/>
    </location>
</feature>
<dbReference type="GO" id="GO:0005634">
    <property type="term" value="C:nucleus"/>
    <property type="evidence" value="ECO:0007669"/>
    <property type="project" value="UniProtKB-SubCell"/>
</dbReference>
<feature type="domain" description="Ig-like" evidence="28">
    <location>
        <begin position="5512"/>
        <end position="5596"/>
    </location>
</feature>
<dbReference type="PANTHER" id="PTHR35971:SF4">
    <property type="entry name" value="OBSCURIN"/>
    <property type="match status" value="1"/>
</dbReference>
<dbReference type="InterPro" id="IPR003598">
    <property type="entry name" value="Ig_sub2"/>
</dbReference>
<protein>
    <recommendedName>
        <fullName evidence="5">non-specific serine/threonine protein kinase</fullName>
        <ecNumber evidence="5">2.7.11.1</ecNumber>
    </recommendedName>
</protein>
<evidence type="ECO:0000256" key="15">
    <source>
        <dbReference type="ARBA" id="ARBA00022840"/>
    </source>
</evidence>
<feature type="domain" description="Ig-like" evidence="28">
    <location>
        <begin position="3388"/>
        <end position="3466"/>
    </location>
</feature>
<feature type="domain" description="Ig-like" evidence="28">
    <location>
        <begin position="2847"/>
        <end position="2931"/>
    </location>
</feature>
<evidence type="ECO:0000256" key="10">
    <source>
        <dbReference type="ARBA" id="ARBA00022679"/>
    </source>
</evidence>
<keyword evidence="11" id="KW-0479">Metal-binding</keyword>
<dbReference type="InterPro" id="IPR052385">
    <property type="entry name" value="Obscurin/Obscurin-like_Reg"/>
</dbReference>
<feature type="domain" description="Ig-like" evidence="28">
    <location>
        <begin position="3915"/>
        <end position="3986"/>
    </location>
</feature>
<dbReference type="CDD" id="cd20971">
    <property type="entry name" value="IgI_1_Titin-A168_like"/>
    <property type="match status" value="1"/>
</dbReference>
<feature type="domain" description="Ig-like" evidence="28">
    <location>
        <begin position="4531"/>
        <end position="4615"/>
    </location>
</feature>
<dbReference type="SUPFAM" id="SSF48726">
    <property type="entry name" value="Immunoglobulin"/>
    <property type="match status" value="69"/>
</dbReference>
<feature type="domain" description="Ig-like" evidence="28">
    <location>
        <begin position="4621"/>
        <end position="4703"/>
    </location>
</feature>
<evidence type="ECO:0000256" key="11">
    <source>
        <dbReference type="ARBA" id="ARBA00022723"/>
    </source>
</evidence>
<dbReference type="Proteomes" id="UP000000539">
    <property type="component" value="Chromosome 2"/>
</dbReference>
<dbReference type="InterPro" id="IPR036028">
    <property type="entry name" value="SH3-like_dom_sf"/>
</dbReference>
<comment type="catalytic activity">
    <reaction evidence="21">
        <text>L-threonyl-[protein] + ATP = O-phospho-L-threonyl-[protein] + ADP + H(+)</text>
        <dbReference type="Rhea" id="RHEA:46608"/>
        <dbReference type="Rhea" id="RHEA-COMP:11060"/>
        <dbReference type="Rhea" id="RHEA-COMP:11605"/>
        <dbReference type="ChEBI" id="CHEBI:15378"/>
        <dbReference type="ChEBI" id="CHEBI:30013"/>
        <dbReference type="ChEBI" id="CHEBI:30616"/>
        <dbReference type="ChEBI" id="CHEBI:61977"/>
        <dbReference type="ChEBI" id="CHEBI:456216"/>
        <dbReference type="EC" id="2.7.11.1"/>
    </reaction>
</comment>
<reference evidence="30" key="3">
    <citation type="submission" date="2025-09" db="UniProtKB">
        <authorList>
            <consortium name="Ensembl"/>
        </authorList>
    </citation>
    <scope>IDENTIFICATION</scope>
    <source>
        <strain evidence="30">broiler</strain>
    </source>
</reference>
<feature type="domain" description="Ig-like" evidence="28">
    <location>
        <begin position="3471"/>
        <end position="3555"/>
    </location>
</feature>
<dbReference type="PROSITE" id="PS50853">
    <property type="entry name" value="FN3"/>
    <property type="match status" value="1"/>
</dbReference>
<feature type="domain" description="Ig-like" evidence="28">
    <location>
        <begin position="3648"/>
        <end position="3732"/>
    </location>
</feature>
<feature type="domain" description="Ig-like" evidence="28">
    <location>
        <begin position="4976"/>
        <end position="5059"/>
    </location>
</feature>
<feature type="domain" description="Ig-like" evidence="28">
    <location>
        <begin position="4091"/>
        <end position="4174"/>
    </location>
</feature>
<dbReference type="CDD" id="cd23767">
    <property type="entry name" value="IQCD"/>
    <property type="match status" value="1"/>
</dbReference>
<feature type="domain" description="Ig-like" evidence="28">
    <location>
        <begin position="6414"/>
        <end position="6503"/>
    </location>
</feature>
<dbReference type="InterPro" id="IPR003961">
    <property type="entry name" value="FN3_dom"/>
</dbReference>
<dbReference type="FunFam" id="2.60.40.10:FF:000107">
    <property type="entry name" value="Myosin, light chain kinase a"/>
    <property type="match status" value="2"/>
</dbReference>
<evidence type="ECO:0000256" key="20">
    <source>
        <dbReference type="ARBA" id="ARBA00023319"/>
    </source>
</evidence>
<feature type="domain" description="Ig-like" evidence="28">
    <location>
        <begin position="3116"/>
        <end position="3200"/>
    </location>
</feature>
<evidence type="ECO:0000256" key="2">
    <source>
        <dbReference type="ARBA" id="ARBA00004123"/>
    </source>
</evidence>
<feature type="domain" description="Ig-like" evidence="28">
    <location>
        <begin position="877"/>
        <end position="945"/>
    </location>
</feature>
<dbReference type="GO" id="GO:0005085">
    <property type="term" value="F:guanyl-nucleotide exchange factor activity"/>
    <property type="evidence" value="ECO:0007669"/>
    <property type="project" value="InterPro"/>
</dbReference>
<feature type="region of interest" description="Disordered" evidence="24">
    <location>
        <begin position="6828"/>
        <end position="6871"/>
    </location>
</feature>
<feature type="compositionally biased region" description="Low complexity" evidence="24">
    <location>
        <begin position="7523"/>
        <end position="7540"/>
    </location>
</feature>
<dbReference type="SMART" id="SM00060">
    <property type="entry name" value="FN3"/>
    <property type="match status" value="1"/>
</dbReference>
<keyword evidence="6 23" id="KW-0728">SH3 domain</keyword>
<dbReference type="FunFam" id="2.60.40.10:FF:000050">
    <property type="entry name" value="Titin isoform B"/>
    <property type="match status" value="2"/>
</dbReference>
<dbReference type="PANTHER" id="PTHR35971">
    <property type="entry name" value="SI:DKEY-31G6.6"/>
    <property type="match status" value="1"/>
</dbReference>
<dbReference type="SMART" id="SM00408">
    <property type="entry name" value="IGc2"/>
    <property type="match status" value="60"/>
</dbReference>
<dbReference type="CDD" id="cd12025">
    <property type="entry name" value="SH3_Obscurin_like"/>
    <property type="match status" value="1"/>
</dbReference>
<feature type="domain" description="Ig-like" evidence="28">
    <location>
        <begin position="1428"/>
        <end position="1496"/>
    </location>
</feature>
<evidence type="ECO:0000256" key="24">
    <source>
        <dbReference type="SAM" id="MobiDB-lite"/>
    </source>
</evidence>
<comment type="similarity">
    <text evidence="4">Belongs to the protein kinase superfamily. CAMK Ser/Thr protein kinase family.</text>
</comment>
<dbReference type="GeneTree" id="ENSGT00940000154756"/>
<dbReference type="GO" id="GO:0005516">
    <property type="term" value="F:calmodulin binding"/>
    <property type="evidence" value="ECO:0007669"/>
    <property type="project" value="UniProtKB-KW"/>
</dbReference>
<feature type="domain" description="Ig-like" evidence="28">
    <location>
        <begin position="4443"/>
        <end position="4526"/>
    </location>
</feature>
<feature type="domain" description="Ig-like" evidence="28">
    <location>
        <begin position="1152"/>
        <end position="1220"/>
    </location>
</feature>
<feature type="compositionally biased region" description="Polar residues" evidence="24">
    <location>
        <begin position="7704"/>
        <end position="7717"/>
    </location>
</feature>
<proteinExistence type="inferred from homology"/>
<dbReference type="FunFam" id="2.60.40.10:FF:000032">
    <property type="entry name" value="palladin isoform X1"/>
    <property type="match status" value="1"/>
</dbReference>
<feature type="compositionally biased region" description="Low complexity" evidence="24">
    <location>
        <begin position="6853"/>
        <end position="6862"/>
    </location>
</feature>
<dbReference type="Pfam" id="PF00621">
    <property type="entry name" value="RhoGEF"/>
    <property type="match status" value="1"/>
</dbReference>
<feature type="domain" description="Ig-like" evidence="28">
    <location>
        <begin position="1336"/>
        <end position="1404"/>
    </location>
</feature>
<dbReference type="GO" id="GO:0046872">
    <property type="term" value="F:metal ion binding"/>
    <property type="evidence" value="ECO:0007669"/>
    <property type="project" value="UniProtKB-KW"/>
</dbReference>
<feature type="domain" description="Ig-like" evidence="28">
    <location>
        <begin position="2936"/>
        <end position="3020"/>
    </location>
</feature>
<evidence type="ECO:0000256" key="4">
    <source>
        <dbReference type="ARBA" id="ARBA00006692"/>
    </source>
</evidence>
<name>A0A8V1A6W5_CHICK</name>
<dbReference type="Ensembl" id="ENSGALT00010063116.1">
    <property type="protein sequence ID" value="ENSGALP00010038962.1"/>
    <property type="gene ID" value="ENSGALG00010025849.1"/>
</dbReference>
<evidence type="ECO:0000313" key="31">
    <source>
        <dbReference type="Proteomes" id="UP000000539"/>
    </source>
</evidence>
<evidence type="ECO:0000256" key="12">
    <source>
        <dbReference type="ARBA" id="ARBA00022737"/>
    </source>
</evidence>
<keyword evidence="9" id="KW-0597">Phosphoprotein</keyword>
<feature type="domain" description="Ig-like" evidence="28">
    <location>
        <begin position="2491"/>
        <end position="2574"/>
    </location>
</feature>
<keyword evidence="7" id="KW-0963">Cytoplasm</keyword>
<feature type="domain" description="Ig-like" evidence="28">
    <location>
        <begin position="5332"/>
        <end position="5418"/>
    </location>
</feature>
<dbReference type="GO" id="GO:0005737">
    <property type="term" value="C:cytoplasm"/>
    <property type="evidence" value="ECO:0007669"/>
    <property type="project" value="UniProtKB-SubCell"/>
</dbReference>
<dbReference type="GO" id="GO:0004674">
    <property type="term" value="F:protein serine/threonine kinase activity"/>
    <property type="evidence" value="ECO:0007669"/>
    <property type="project" value="UniProtKB-KW"/>
</dbReference>
<feature type="domain" description="Ig-like" evidence="28">
    <location>
        <begin position="2311"/>
        <end position="2402"/>
    </location>
</feature>
<feature type="domain" description="Ig-like" evidence="28">
    <location>
        <begin position="3205"/>
        <end position="3289"/>
    </location>
</feature>
<dbReference type="Gene3D" id="1.20.900.10">
    <property type="entry name" value="Dbl homology (DH) domain"/>
    <property type="match status" value="1"/>
</dbReference>
<dbReference type="InterPro" id="IPR036116">
    <property type="entry name" value="FN3_sf"/>
</dbReference>
<dbReference type="PROSITE" id="PS50010">
    <property type="entry name" value="DH_2"/>
    <property type="match status" value="1"/>
</dbReference>
<keyword evidence="8" id="KW-0723">Serine/threonine-protein kinase</keyword>
<feature type="domain" description="Ig-like" evidence="28">
    <location>
        <begin position="408"/>
        <end position="486"/>
    </location>
</feature>
<dbReference type="SMART" id="SM00233">
    <property type="entry name" value="PH"/>
    <property type="match status" value="1"/>
</dbReference>
<dbReference type="FunFam" id="2.60.40.10:FF:000707">
    <property type="entry name" value="Obscurin, cytoskeletal calmodulin and titin-interacting RhoGEF"/>
    <property type="match status" value="1"/>
</dbReference>
<evidence type="ECO:0000313" key="30">
    <source>
        <dbReference type="Ensembl" id="ENSGALP00010038962.1"/>
    </source>
</evidence>
<keyword evidence="15" id="KW-0067">ATP-binding</keyword>
<dbReference type="FunFam" id="2.60.40.10:FF:001652">
    <property type="entry name" value="Uncharacterized protein"/>
    <property type="match status" value="2"/>
</dbReference>
<feature type="region of interest" description="Disordered" evidence="24">
    <location>
        <begin position="7690"/>
        <end position="7729"/>
    </location>
</feature>
<feature type="domain" description="Ig-like" evidence="28">
    <location>
        <begin position="5244"/>
        <end position="5328"/>
    </location>
</feature>
<dbReference type="InterPro" id="IPR013783">
    <property type="entry name" value="Ig-like_fold"/>
</dbReference>
<evidence type="ECO:0000256" key="18">
    <source>
        <dbReference type="ARBA" id="ARBA00023157"/>
    </source>
</evidence>
<keyword evidence="19" id="KW-0539">Nucleus</keyword>
<dbReference type="FunFam" id="2.60.40.10:FF:000954">
    <property type="entry name" value="Obscurin, cytoskeletal calmodulin and titin-interacting RhoGEF"/>
    <property type="match status" value="1"/>
</dbReference>
<feature type="region of interest" description="Disordered" evidence="24">
    <location>
        <begin position="7516"/>
        <end position="7547"/>
    </location>
</feature>
<dbReference type="FunFam" id="2.60.40.10:FF:000380">
    <property type="entry name" value="obscurin isoform X3"/>
    <property type="match status" value="1"/>
</dbReference>
<dbReference type="InterPro" id="IPR036179">
    <property type="entry name" value="Ig-like_dom_sf"/>
</dbReference>
<evidence type="ECO:0000256" key="7">
    <source>
        <dbReference type="ARBA" id="ARBA00022490"/>
    </source>
</evidence>
<comment type="cofactor">
    <cofactor evidence="1">
        <name>Mg(2+)</name>
        <dbReference type="ChEBI" id="CHEBI:18420"/>
    </cofactor>
</comment>
<feature type="region of interest" description="Disordered" evidence="24">
    <location>
        <begin position="661"/>
        <end position="680"/>
    </location>
</feature>
<dbReference type="InterPro" id="IPR000219">
    <property type="entry name" value="DH_dom"/>
</dbReference>
<feature type="domain" description="Ig-like" evidence="28">
    <location>
        <begin position="4267"/>
        <end position="4350"/>
    </location>
</feature>
<dbReference type="InterPro" id="IPR035526">
    <property type="entry name" value="Obscurin_SH3"/>
</dbReference>
<keyword evidence="13" id="KW-0547">Nucleotide-binding</keyword>
<feature type="domain" description="Ig-like" evidence="28">
    <location>
        <begin position="4886"/>
        <end position="4969"/>
    </location>
</feature>
<organism evidence="30 31">
    <name type="scientific">Gallus gallus</name>
    <name type="common">Chicken</name>
    <dbReference type="NCBI Taxonomy" id="9031"/>
    <lineage>
        <taxon>Eukaryota</taxon>
        <taxon>Metazoa</taxon>
        <taxon>Chordata</taxon>
        <taxon>Craniata</taxon>
        <taxon>Vertebrata</taxon>
        <taxon>Euteleostomi</taxon>
        <taxon>Archelosauria</taxon>
        <taxon>Archosauria</taxon>
        <taxon>Dinosauria</taxon>
        <taxon>Saurischia</taxon>
        <taxon>Theropoda</taxon>
        <taxon>Coelurosauria</taxon>
        <taxon>Aves</taxon>
        <taxon>Neognathae</taxon>
        <taxon>Galloanserae</taxon>
        <taxon>Galliformes</taxon>
        <taxon>Phasianidae</taxon>
        <taxon>Phasianinae</taxon>
        <taxon>Gallus</taxon>
    </lineage>
</organism>
<comment type="catalytic activity">
    <reaction evidence="22">
        <text>L-seryl-[protein] + ATP = O-phospho-L-seryl-[protein] + ADP + H(+)</text>
        <dbReference type="Rhea" id="RHEA:17989"/>
        <dbReference type="Rhea" id="RHEA-COMP:9863"/>
        <dbReference type="Rhea" id="RHEA-COMP:11604"/>
        <dbReference type="ChEBI" id="CHEBI:15378"/>
        <dbReference type="ChEBI" id="CHEBI:29999"/>
        <dbReference type="ChEBI" id="CHEBI:30616"/>
        <dbReference type="ChEBI" id="CHEBI:83421"/>
        <dbReference type="ChEBI" id="CHEBI:456216"/>
        <dbReference type="EC" id="2.7.11.1"/>
    </reaction>
</comment>
<feature type="domain" description="Ig-like" evidence="28">
    <location>
        <begin position="123"/>
        <end position="213"/>
    </location>
</feature>
<dbReference type="FunFam" id="2.60.40.10:FF:000228">
    <property type="entry name" value="obscurin isoform X4"/>
    <property type="match status" value="25"/>
</dbReference>
<accession>A0A8V1A6W5</accession>
<dbReference type="SUPFAM" id="SSF48065">
    <property type="entry name" value="DBL homology domain (DH-domain)"/>
    <property type="match status" value="1"/>
</dbReference>
<dbReference type="PROSITE" id="PS50003">
    <property type="entry name" value="PH_DOMAIN"/>
    <property type="match status" value="1"/>
</dbReference>
<evidence type="ECO:0000256" key="14">
    <source>
        <dbReference type="ARBA" id="ARBA00022777"/>
    </source>
</evidence>
<evidence type="ECO:0000259" key="26">
    <source>
        <dbReference type="PROSITE" id="PS50003"/>
    </source>
</evidence>
<feature type="domain" description="Ig-like" evidence="28">
    <location>
        <begin position="4003"/>
        <end position="4086"/>
    </location>
</feature>
<dbReference type="Gene3D" id="2.60.40.10">
    <property type="entry name" value="Immunoglobulins"/>
    <property type="match status" value="70"/>
</dbReference>
<dbReference type="FunFam" id="2.60.40.10:FF:000747">
    <property type="entry name" value="obscurin isoform X6"/>
    <property type="match status" value="1"/>
</dbReference>
<feature type="domain" description="Ig-like" evidence="28">
    <location>
        <begin position="1684"/>
        <end position="1772"/>
    </location>
</feature>
<evidence type="ECO:0000256" key="23">
    <source>
        <dbReference type="PROSITE-ProRule" id="PRU00192"/>
    </source>
</evidence>
<dbReference type="FunFam" id="2.60.40.10:FF:001084">
    <property type="entry name" value="obscurin-like isoform X3"/>
    <property type="match status" value="2"/>
</dbReference>
<feature type="domain" description="Ig-like" evidence="28">
    <location>
        <begin position="1500"/>
        <end position="1588"/>
    </location>
</feature>
<dbReference type="FunFam" id="2.60.40.10:FF:000866">
    <property type="entry name" value="Obscurin, cytoskeletal calmodulin and titin-interacting RhoGEF"/>
    <property type="match status" value="1"/>
</dbReference>
<feature type="domain" description="Ig-like" evidence="28">
    <location>
        <begin position="6167"/>
        <end position="6256"/>
    </location>
</feature>
<feature type="domain" description="Ig-like" evidence="28">
    <location>
        <begin position="1048"/>
        <end position="1126"/>
    </location>
</feature>
<dbReference type="SUPFAM" id="SSF49265">
    <property type="entry name" value="Fibronectin type III"/>
    <property type="match status" value="1"/>
</dbReference>
<feature type="domain" description="Ig-like" evidence="28">
    <location>
        <begin position="6546"/>
        <end position="6635"/>
    </location>
</feature>
<feature type="domain" description="Ig-like" evidence="28">
    <location>
        <begin position="6657"/>
        <end position="6753"/>
    </location>
</feature>
<dbReference type="GO" id="GO:0005524">
    <property type="term" value="F:ATP binding"/>
    <property type="evidence" value="ECO:0007669"/>
    <property type="project" value="UniProtKB-KW"/>
</dbReference>
<feature type="domain" description="Ig-like" evidence="28">
    <location>
        <begin position="3294"/>
        <end position="3383"/>
    </location>
</feature>
<evidence type="ECO:0000256" key="1">
    <source>
        <dbReference type="ARBA" id="ARBA00001946"/>
    </source>
</evidence>
<feature type="domain" description="Ig-like" evidence="28">
    <location>
        <begin position="7288"/>
        <end position="7378"/>
    </location>
</feature>
<dbReference type="FunFam" id="2.30.29.30:FF:000197">
    <property type="entry name" value="obscurin isoform X5"/>
    <property type="match status" value="1"/>
</dbReference>
<feature type="domain" description="Ig-like" evidence="28">
    <location>
        <begin position="1865"/>
        <end position="1958"/>
    </location>
</feature>
<dbReference type="Pfam" id="PF07679">
    <property type="entry name" value="I-set"/>
    <property type="match status" value="66"/>
</dbReference>
<keyword evidence="20" id="KW-0393">Immunoglobulin domain</keyword>
<dbReference type="FunFam" id="1.20.900.10:FF:000027">
    <property type="entry name" value="Obscurin, cytoskeletal calmodulin and titin-interacting RhoGEF"/>
    <property type="match status" value="1"/>
</dbReference>
<dbReference type="EC" id="2.7.11.1" evidence="5"/>
<dbReference type="SUPFAM" id="SSF50044">
    <property type="entry name" value="SH3-domain"/>
    <property type="match status" value="1"/>
</dbReference>
<evidence type="ECO:0000256" key="21">
    <source>
        <dbReference type="ARBA" id="ARBA00047899"/>
    </source>
</evidence>
<evidence type="ECO:0000259" key="29">
    <source>
        <dbReference type="PROSITE" id="PS50853"/>
    </source>
</evidence>
<dbReference type="Gene3D" id="2.30.29.30">
    <property type="entry name" value="Pleckstrin-homology domain (PH domain)/Phosphotyrosine-binding domain (PTB)"/>
    <property type="match status" value="1"/>
</dbReference>
<feature type="domain" description="Ig-like" evidence="28">
    <location>
        <begin position="3826"/>
        <end position="3909"/>
    </location>
</feature>
<dbReference type="FunFam" id="2.60.40.10:FF:000148">
    <property type="entry name" value="titin isoform X1"/>
    <property type="match status" value="2"/>
</dbReference>
<dbReference type="Gene3D" id="2.30.30.40">
    <property type="entry name" value="SH3 Domains"/>
    <property type="match status" value="1"/>
</dbReference>
<feature type="domain" description="Ig-like" evidence="28">
    <location>
        <begin position="4355"/>
        <end position="4438"/>
    </location>
</feature>
<dbReference type="GO" id="GO:0003007">
    <property type="term" value="P:heart morphogenesis"/>
    <property type="evidence" value="ECO:0007669"/>
    <property type="project" value="UniProtKB-ARBA"/>
</dbReference>
<feature type="domain" description="Ig-like" evidence="28">
    <location>
        <begin position="223"/>
        <end position="316"/>
    </location>
</feature>
<feature type="domain" description="Ig-like" evidence="28">
    <location>
        <begin position="973"/>
        <end position="1038"/>
    </location>
</feature>
<keyword evidence="31" id="KW-1185">Reference proteome</keyword>
<feature type="region of interest" description="Disordered" evidence="24">
    <location>
        <begin position="7615"/>
        <end position="7676"/>
    </location>
</feature>
<keyword evidence="12" id="KW-0677">Repeat</keyword>
<dbReference type="InterPro" id="IPR003599">
    <property type="entry name" value="Ig_sub"/>
</dbReference>
<gene>
    <name evidence="30" type="primary">OBSCN</name>
</gene>
<feature type="compositionally biased region" description="Low complexity" evidence="24">
    <location>
        <begin position="6274"/>
        <end position="6285"/>
    </location>
</feature>
<feature type="domain" description="Ig-like" evidence="28">
    <location>
        <begin position="5155"/>
        <end position="5239"/>
    </location>
</feature>
<dbReference type="SUPFAM" id="SSF50729">
    <property type="entry name" value="PH domain-like"/>
    <property type="match status" value="1"/>
</dbReference>
<feature type="domain" description="Ig-like" evidence="28">
    <location>
        <begin position="7382"/>
        <end position="7472"/>
    </location>
</feature>
<keyword evidence="16" id="KW-0460">Magnesium</keyword>
<feature type="domain" description="Ig-like" evidence="28">
    <location>
        <begin position="5871"/>
        <end position="5955"/>
    </location>
</feature>
<dbReference type="Pfam" id="PF22697">
    <property type="entry name" value="SOS1_NGEF_PH"/>
    <property type="match status" value="1"/>
</dbReference>
<evidence type="ECO:0000256" key="13">
    <source>
        <dbReference type="ARBA" id="ARBA00022741"/>
    </source>
</evidence>
<feature type="domain" description="Ig-like" evidence="28">
    <location>
        <begin position="490"/>
        <end position="573"/>
    </location>
</feature>
<dbReference type="FunFam" id="2.60.40.10:FF:000211">
    <property type="entry name" value="Obscurin-like protein 1"/>
    <property type="match status" value="3"/>
</dbReference>
<feature type="domain" description="PH" evidence="26">
    <location>
        <begin position="7169"/>
        <end position="7278"/>
    </location>
</feature>
<dbReference type="InterPro" id="IPR001452">
    <property type="entry name" value="SH3_domain"/>
</dbReference>
<dbReference type="GO" id="GO:0055013">
    <property type="term" value="P:cardiac muscle cell development"/>
    <property type="evidence" value="ECO:0007669"/>
    <property type="project" value="UniProtKB-ARBA"/>
</dbReference>
<keyword evidence="18" id="KW-1015">Disulfide bond</keyword>
<evidence type="ECO:0000256" key="5">
    <source>
        <dbReference type="ARBA" id="ARBA00012513"/>
    </source>
</evidence>
<evidence type="ECO:0000256" key="6">
    <source>
        <dbReference type="ARBA" id="ARBA00022443"/>
    </source>
</evidence>
<dbReference type="InterPro" id="IPR035899">
    <property type="entry name" value="DBL_dom_sf"/>
</dbReference>
<feature type="domain" description="Ig-like" evidence="28">
    <location>
        <begin position="2668"/>
        <end position="2759"/>
    </location>
</feature>
<feature type="domain" description="Ig-like" evidence="28">
    <location>
        <begin position="4797"/>
        <end position="4879"/>
    </location>
</feature>
<dbReference type="InterPro" id="IPR001849">
    <property type="entry name" value="PH_domain"/>
</dbReference>
<evidence type="ECO:0000256" key="9">
    <source>
        <dbReference type="ARBA" id="ARBA00022553"/>
    </source>
</evidence>
<dbReference type="InterPro" id="IPR055251">
    <property type="entry name" value="SOS1_NGEF_PH"/>
</dbReference>
<dbReference type="PROSITE" id="PS50002">
    <property type="entry name" value="SH3"/>
    <property type="match status" value="1"/>
</dbReference>
<feature type="domain" description="Fibronectin type-III" evidence="29">
    <location>
        <begin position="674"/>
        <end position="769"/>
    </location>
</feature>
<reference evidence="30" key="1">
    <citation type="submission" date="2020-11" db="EMBL/GenBank/DDBJ databases">
        <title>Gallus gallus (Chicken) genome, bGalGal1, GRCg7b, maternal haplotype autosomes + Z &amp; W.</title>
        <authorList>
            <person name="Warren W."/>
            <person name="Formenti G."/>
            <person name="Fedrigo O."/>
            <person name="Haase B."/>
            <person name="Mountcastle J."/>
            <person name="Balacco J."/>
            <person name="Tracey A."/>
            <person name="Schneider V."/>
            <person name="Okimoto R."/>
            <person name="Cheng H."/>
            <person name="Hawken R."/>
            <person name="Howe K."/>
            <person name="Jarvis E.D."/>
        </authorList>
    </citation>
    <scope>NUCLEOTIDE SEQUENCE [LARGE SCALE GENOMIC DNA]</scope>
    <source>
        <strain evidence="30">Broiler</strain>
    </source>
</reference>
<feature type="domain" description="Ig-like" evidence="28">
    <location>
        <begin position="5423"/>
        <end position="5507"/>
    </location>
</feature>
<evidence type="ECO:0000256" key="17">
    <source>
        <dbReference type="ARBA" id="ARBA00022860"/>
    </source>
</evidence>
<feature type="compositionally biased region" description="Polar residues" evidence="24">
    <location>
        <begin position="7656"/>
        <end position="7676"/>
    </location>
</feature>
<dbReference type="InterPro" id="IPR000048">
    <property type="entry name" value="IQ_motif_EF-hand-BS"/>
</dbReference>
<dbReference type="FunFam" id="2.60.40.10:FF:000421">
    <property type="entry name" value="LOW QUALITY PROTEIN: obscurin"/>
    <property type="match status" value="3"/>
</dbReference>
<feature type="domain" description="SH3" evidence="25">
    <location>
        <begin position="6873"/>
        <end position="6940"/>
    </location>
</feature>
<feature type="domain" description="Ig-like" evidence="28">
    <location>
        <begin position="2133"/>
        <end position="2217"/>
    </location>
</feature>
<dbReference type="CDD" id="cd00096">
    <property type="entry name" value="Ig"/>
    <property type="match status" value="10"/>
</dbReference>
<feature type="domain" description="DH" evidence="27">
    <location>
        <begin position="6966"/>
        <end position="7151"/>
    </location>
</feature>
<feature type="region of interest" description="Disordered" evidence="24">
    <location>
        <begin position="6265"/>
        <end position="6289"/>
    </location>
</feature>
<evidence type="ECO:0000259" key="25">
    <source>
        <dbReference type="PROSITE" id="PS50002"/>
    </source>
</evidence>